<reference evidence="1" key="1">
    <citation type="submission" date="2023-03" db="EMBL/GenBank/DDBJ databases">
        <title>Multiphase analysis and comparison of six strains from genera Psychromarinibacter, Lutimaribacter, and Maritimibacter, including a novel species: Psychromarinibacter sediminicola sp. nov.</title>
        <authorList>
            <person name="Wang Y.-H."/>
            <person name="Ye M.-Q."/>
            <person name="Du Z.-J."/>
        </authorList>
    </citation>
    <scope>NUCLEOTIDE SEQUENCE</scope>
    <source>
        <strain evidence="1">C21-152</strain>
    </source>
</reference>
<name>A0AAE3NWJ5_9RHOB</name>
<keyword evidence="2" id="KW-1185">Reference proteome</keyword>
<sequence>MTSGSSLTLSSTGGNAPEADISARAGASEYVSWAWRPPAEATPIITAIASPVFASDNRPSGGLACLRMQFPLLLTMRWPQSGQARWFLFGKQNFRKMQINHKH</sequence>
<protein>
    <submittedName>
        <fullName evidence="1">Uncharacterized protein</fullName>
    </submittedName>
</protein>
<accession>A0AAE3NWJ5</accession>
<gene>
    <name evidence="1" type="ORF">P1J78_22625</name>
</gene>
<evidence type="ECO:0000313" key="2">
    <source>
        <dbReference type="Proteomes" id="UP001220964"/>
    </source>
</evidence>
<comment type="caution">
    <text evidence="1">The sequence shown here is derived from an EMBL/GenBank/DDBJ whole genome shotgun (WGS) entry which is preliminary data.</text>
</comment>
<dbReference type="RefSeq" id="WP_275569646.1">
    <property type="nucleotide sequence ID" value="NZ_JARGYC010000101.1"/>
</dbReference>
<dbReference type="EMBL" id="JARGYC010000101">
    <property type="protein sequence ID" value="MDF0603529.1"/>
    <property type="molecule type" value="Genomic_DNA"/>
</dbReference>
<dbReference type="AlphaFoldDB" id="A0AAE3NWJ5"/>
<evidence type="ECO:0000313" key="1">
    <source>
        <dbReference type="EMBL" id="MDF0603529.1"/>
    </source>
</evidence>
<organism evidence="1 2">
    <name type="scientific">Psychromarinibacter sediminicola</name>
    <dbReference type="NCBI Taxonomy" id="3033385"/>
    <lineage>
        <taxon>Bacteria</taxon>
        <taxon>Pseudomonadati</taxon>
        <taxon>Pseudomonadota</taxon>
        <taxon>Alphaproteobacteria</taxon>
        <taxon>Rhodobacterales</taxon>
        <taxon>Paracoccaceae</taxon>
        <taxon>Psychromarinibacter</taxon>
    </lineage>
</organism>
<proteinExistence type="predicted"/>
<dbReference type="Proteomes" id="UP001220964">
    <property type="component" value="Unassembled WGS sequence"/>
</dbReference>